<name>A0A443VPD2_RAOPL</name>
<dbReference type="Proteomes" id="UP000288843">
    <property type="component" value="Unassembled WGS sequence"/>
</dbReference>
<reference evidence="5 6" key="1">
    <citation type="submission" date="2018-06" db="EMBL/GenBank/DDBJ databases">
        <title>Carbapenemase-producing Enterobacteriaceae present in wastewater treatment plant effluent and nearby surface waters in the US.</title>
        <authorList>
            <person name="Mathys D.A."/>
            <person name="Mollenkopf D.F."/>
            <person name="Feicht S.M."/>
            <person name="Adams R.J."/>
            <person name="Albers A.L."/>
            <person name="Stuever D.M."/>
            <person name="Daniels J.B."/>
            <person name="Wittum T.E."/>
        </authorList>
    </citation>
    <scope>NUCLEOTIDE SEQUENCE [LARGE SCALE GENOMIC DNA]</scope>
    <source>
        <strain evidence="5 6">GEO_47_Down_B</strain>
    </source>
</reference>
<keyword evidence="2" id="KW-0808">Transferase</keyword>
<comment type="catalytic activity">
    <reaction evidence="4">
        <text>a 2'-deoxycytidine in DNA + S-adenosyl-L-methionine = a 5-methyl-2'-deoxycytidine in DNA + S-adenosyl-L-homocysteine + H(+)</text>
        <dbReference type="Rhea" id="RHEA:13681"/>
        <dbReference type="Rhea" id="RHEA-COMP:11369"/>
        <dbReference type="Rhea" id="RHEA-COMP:11370"/>
        <dbReference type="ChEBI" id="CHEBI:15378"/>
        <dbReference type="ChEBI" id="CHEBI:57856"/>
        <dbReference type="ChEBI" id="CHEBI:59789"/>
        <dbReference type="ChEBI" id="CHEBI:85452"/>
        <dbReference type="ChEBI" id="CHEBI:85454"/>
        <dbReference type="EC" id="2.1.1.37"/>
    </reaction>
</comment>
<dbReference type="EMBL" id="QKOX01000008">
    <property type="protein sequence ID" value="RWT23371.1"/>
    <property type="molecule type" value="Genomic_DNA"/>
</dbReference>
<evidence type="ECO:0000256" key="2">
    <source>
        <dbReference type="ARBA" id="ARBA00022679"/>
    </source>
</evidence>
<dbReference type="GO" id="GO:0003886">
    <property type="term" value="F:DNA (cytosine-5-)-methyltransferase activity"/>
    <property type="evidence" value="ECO:0007669"/>
    <property type="project" value="UniProtKB-EC"/>
</dbReference>
<protein>
    <submittedName>
        <fullName evidence="5">Uncharacterized protein</fullName>
    </submittedName>
</protein>
<evidence type="ECO:0000313" key="5">
    <source>
        <dbReference type="EMBL" id="RWT23371.1"/>
    </source>
</evidence>
<keyword evidence="3" id="KW-0680">Restriction system</keyword>
<dbReference type="InterPro" id="IPR001525">
    <property type="entry name" value="C5_MeTfrase"/>
</dbReference>
<dbReference type="GO" id="GO:0009307">
    <property type="term" value="P:DNA restriction-modification system"/>
    <property type="evidence" value="ECO:0007669"/>
    <property type="project" value="UniProtKB-KW"/>
</dbReference>
<dbReference type="GO" id="GO:0032259">
    <property type="term" value="P:methylation"/>
    <property type="evidence" value="ECO:0007669"/>
    <property type="project" value="UniProtKB-KW"/>
</dbReference>
<dbReference type="SUPFAM" id="SSF53335">
    <property type="entry name" value="S-adenosyl-L-methionine-dependent methyltransferases"/>
    <property type="match status" value="1"/>
</dbReference>
<evidence type="ECO:0000256" key="4">
    <source>
        <dbReference type="ARBA" id="ARBA00047422"/>
    </source>
</evidence>
<evidence type="ECO:0000313" key="6">
    <source>
        <dbReference type="Proteomes" id="UP000288843"/>
    </source>
</evidence>
<evidence type="ECO:0000256" key="1">
    <source>
        <dbReference type="ARBA" id="ARBA00022603"/>
    </source>
</evidence>
<dbReference type="AlphaFoldDB" id="A0A443VPD2"/>
<evidence type="ECO:0000256" key="3">
    <source>
        <dbReference type="ARBA" id="ARBA00022747"/>
    </source>
</evidence>
<organism evidence="5 6">
    <name type="scientific">Raoultella planticola</name>
    <name type="common">Klebsiella planticola</name>
    <dbReference type="NCBI Taxonomy" id="575"/>
    <lineage>
        <taxon>Bacteria</taxon>
        <taxon>Pseudomonadati</taxon>
        <taxon>Pseudomonadota</taxon>
        <taxon>Gammaproteobacteria</taxon>
        <taxon>Enterobacterales</taxon>
        <taxon>Enterobacteriaceae</taxon>
        <taxon>Klebsiella/Raoultella group</taxon>
        <taxon>Raoultella</taxon>
    </lineage>
</organism>
<dbReference type="Gene3D" id="3.40.50.150">
    <property type="entry name" value="Vaccinia Virus protein VP39"/>
    <property type="match status" value="1"/>
</dbReference>
<accession>A0A443VPD2</accession>
<dbReference type="InterPro" id="IPR029063">
    <property type="entry name" value="SAM-dependent_MTases_sf"/>
</dbReference>
<proteinExistence type="predicted"/>
<comment type="caution">
    <text evidence="5">The sequence shown here is derived from an EMBL/GenBank/DDBJ whole genome shotgun (WGS) entry which is preliminary data.</text>
</comment>
<sequence>MNHPNFQYGSVYSDIEAVSLAGQPLDCHPAWFSEIEPFPNTVLAHHYPDVPNLGDMTGIADQIFAGTVTSPDILVGATYCQAFSVADARKGLADPRGAITLKYKEFANVVDETRQQLHQPSVTVCFGGGNRQGPIDTAACLTARGHKCDFEVETFAAQSVTGQRTHALNTANGGKGSSEDGTGRGVPIVTYKATLPGMPVAFSQNSRNEVRLEGGDGQIAGALSIGGGNRKLANAHSRLTSRPRFAIVRPCVADPDQRHASSRVFRLRRGTTT</sequence>
<dbReference type="Pfam" id="PF00145">
    <property type="entry name" value="DNA_methylase"/>
    <property type="match status" value="1"/>
</dbReference>
<keyword evidence="1" id="KW-0489">Methyltransferase</keyword>
<gene>
    <name evidence="5" type="ORF">DN603_09770</name>
</gene>